<evidence type="ECO:0000259" key="1">
    <source>
        <dbReference type="Pfam" id="PF09899"/>
    </source>
</evidence>
<dbReference type="Pfam" id="PF09899">
    <property type="entry name" value="DUF2126"/>
    <property type="match status" value="1"/>
</dbReference>
<dbReference type="EMBL" id="BAABBX010000004">
    <property type="protein sequence ID" value="GAA4184787.1"/>
    <property type="molecule type" value="Genomic_DNA"/>
</dbReference>
<dbReference type="Proteomes" id="UP001500213">
    <property type="component" value="Unassembled WGS sequence"/>
</dbReference>
<sequence>MSITVAAAGAPGEYDAGVRYRAWQPWSALHPSIAMRAPHPLDLRRVVTA</sequence>
<dbReference type="InterPro" id="IPR018667">
    <property type="entry name" value="DUF2126"/>
</dbReference>
<protein>
    <recommendedName>
        <fullName evidence="1">DUF2126 domain-containing protein</fullName>
    </recommendedName>
</protein>
<proteinExistence type="predicted"/>
<keyword evidence="3" id="KW-1185">Reference proteome</keyword>
<reference evidence="3" key="1">
    <citation type="journal article" date="2019" name="Int. J. Syst. Evol. Microbiol.">
        <title>The Global Catalogue of Microorganisms (GCM) 10K type strain sequencing project: providing services to taxonomists for standard genome sequencing and annotation.</title>
        <authorList>
            <consortium name="The Broad Institute Genomics Platform"/>
            <consortium name="The Broad Institute Genome Sequencing Center for Infectious Disease"/>
            <person name="Wu L."/>
            <person name="Ma J."/>
        </authorList>
    </citation>
    <scope>NUCLEOTIDE SEQUENCE [LARGE SCALE GENOMIC DNA]</scope>
    <source>
        <strain evidence="3">JCM 17593</strain>
    </source>
</reference>
<comment type="caution">
    <text evidence="2">The sequence shown here is derived from an EMBL/GenBank/DDBJ whole genome shotgun (WGS) entry which is preliminary data.</text>
</comment>
<gene>
    <name evidence="2" type="ORF">GCM10022288_05980</name>
</gene>
<organism evidence="2 3">
    <name type="scientific">Gryllotalpicola kribbensis</name>
    <dbReference type="NCBI Taxonomy" id="993084"/>
    <lineage>
        <taxon>Bacteria</taxon>
        <taxon>Bacillati</taxon>
        <taxon>Actinomycetota</taxon>
        <taxon>Actinomycetes</taxon>
        <taxon>Micrococcales</taxon>
        <taxon>Microbacteriaceae</taxon>
        <taxon>Gryllotalpicola</taxon>
    </lineage>
</organism>
<evidence type="ECO:0000313" key="3">
    <source>
        <dbReference type="Proteomes" id="UP001500213"/>
    </source>
</evidence>
<accession>A0ABP8AJ38</accession>
<dbReference type="RefSeq" id="WP_344773659.1">
    <property type="nucleotide sequence ID" value="NZ_BAABBX010000004.1"/>
</dbReference>
<name>A0ABP8AJ38_9MICO</name>
<feature type="domain" description="DUF2126" evidence="1">
    <location>
        <begin position="3"/>
        <end position="43"/>
    </location>
</feature>
<evidence type="ECO:0000313" key="2">
    <source>
        <dbReference type="EMBL" id="GAA4184787.1"/>
    </source>
</evidence>